<keyword evidence="7" id="KW-1185">Reference proteome</keyword>
<feature type="compositionally biased region" description="Basic and acidic residues" evidence="2">
    <location>
        <begin position="141"/>
        <end position="153"/>
    </location>
</feature>
<feature type="compositionally biased region" description="Basic and acidic residues" evidence="2">
    <location>
        <begin position="120"/>
        <end position="134"/>
    </location>
</feature>
<organism evidence="4 7">
    <name type="scientific">Eragrostis curvula</name>
    <name type="common">weeping love grass</name>
    <dbReference type="NCBI Taxonomy" id="38414"/>
    <lineage>
        <taxon>Eukaryota</taxon>
        <taxon>Viridiplantae</taxon>
        <taxon>Streptophyta</taxon>
        <taxon>Embryophyta</taxon>
        <taxon>Tracheophyta</taxon>
        <taxon>Spermatophyta</taxon>
        <taxon>Magnoliopsida</taxon>
        <taxon>Liliopsida</taxon>
        <taxon>Poales</taxon>
        <taxon>Poaceae</taxon>
        <taxon>PACMAD clade</taxon>
        <taxon>Chloridoideae</taxon>
        <taxon>Eragrostideae</taxon>
        <taxon>Eragrostidinae</taxon>
        <taxon>Eragrostis</taxon>
    </lineage>
</organism>
<dbReference type="EMBL" id="RWGY01000011">
    <property type="protein sequence ID" value="TVU28694.1"/>
    <property type="molecule type" value="Genomic_DNA"/>
</dbReference>
<evidence type="ECO:0000259" key="3">
    <source>
        <dbReference type="Pfam" id="PF04504"/>
    </source>
</evidence>
<evidence type="ECO:0000313" key="7">
    <source>
        <dbReference type="Proteomes" id="UP000324897"/>
    </source>
</evidence>
<evidence type="ECO:0000256" key="2">
    <source>
        <dbReference type="SAM" id="MobiDB-lite"/>
    </source>
</evidence>
<feature type="compositionally biased region" description="Acidic residues" evidence="2">
    <location>
        <begin position="105"/>
        <end position="119"/>
    </location>
</feature>
<feature type="non-terminal residue" evidence="4">
    <location>
        <position position="1"/>
    </location>
</feature>
<feature type="region of interest" description="Disordered" evidence="2">
    <location>
        <begin position="1"/>
        <end position="158"/>
    </location>
</feature>
<dbReference type="Gramene" id="TVU28719">
    <property type="protein sequence ID" value="TVU28719"/>
    <property type="gene ID" value="EJB05_20249"/>
</dbReference>
<evidence type="ECO:0000313" key="5">
    <source>
        <dbReference type="EMBL" id="TVU28715.1"/>
    </source>
</evidence>
<dbReference type="InterPro" id="IPR007592">
    <property type="entry name" value="GEBP"/>
</dbReference>
<dbReference type="GO" id="GO:0005634">
    <property type="term" value="C:nucleus"/>
    <property type="evidence" value="ECO:0007669"/>
    <property type="project" value="TreeGrafter"/>
</dbReference>
<dbReference type="InterPro" id="IPR053932">
    <property type="entry name" value="GeBP-like_DBD"/>
</dbReference>
<dbReference type="Proteomes" id="UP000324897">
    <property type="component" value="Chromosome 1"/>
</dbReference>
<dbReference type="Gramene" id="TVU28694">
    <property type="protein sequence ID" value="TVU28694"/>
    <property type="gene ID" value="EJB05_20224"/>
</dbReference>
<feature type="compositionally biased region" description="Acidic residues" evidence="2">
    <location>
        <begin position="62"/>
        <end position="81"/>
    </location>
</feature>
<evidence type="ECO:0000256" key="1">
    <source>
        <dbReference type="ARBA" id="ARBA00010820"/>
    </source>
</evidence>
<dbReference type="GO" id="GO:0006355">
    <property type="term" value="P:regulation of DNA-templated transcription"/>
    <property type="evidence" value="ECO:0007669"/>
    <property type="project" value="InterPro"/>
</dbReference>
<dbReference type="PANTHER" id="PTHR31662:SF13">
    <property type="entry name" value="OS09G0287600 PROTEIN"/>
    <property type="match status" value="1"/>
</dbReference>
<evidence type="ECO:0000313" key="6">
    <source>
        <dbReference type="EMBL" id="TVU28719.1"/>
    </source>
</evidence>
<feature type="compositionally biased region" description="Pro residues" evidence="2">
    <location>
        <begin position="40"/>
        <end position="55"/>
    </location>
</feature>
<comment type="similarity">
    <text evidence="1">Belongs to the GeBP family.</text>
</comment>
<proteinExistence type="inferred from homology"/>
<dbReference type="EMBL" id="RWGY01000011">
    <property type="protein sequence ID" value="TVU28715.1"/>
    <property type="molecule type" value="Genomic_DNA"/>
</dbReference>
<protein>
    <recommendedName>
        <fullName evidence="3">Glabrous enhancer-binding protein-like DBD domain-containing protein</fullName>
    </recommendedName>
</protein>
<evidence type="ECO:0000313" key="4">
    <source>
        <dbReference type="EMBL" id="TVU28694.1"/>
    </source>
</evidence>
<comment type="caution">
    <text evidence="4">The sequence shown here is derived from an EMBL/GenBank/DDBJ whole genome shotgun (WGS) entry which is preliminary data.</text>
</comment>
<name>A0A5J9UZM0_9POAL</name>
<dbReference type="OrthoDB" id="679858at2759"/>
<gene>
    <name evidence="4" type="ORF">EJB05_20224</name>
    <name evidence="5" type="ORF">EJB05_20245</name>
    <name evidence="6" type="ORF">EJB05_20249</name>
</gene>
<dbReference type="Gramene" id="TVU28715">
    <property type="protein sequence ID" value="TVU28715"/>
    <property type="gene ID" value="EJB05_20245"/>
</dbReference>
<sequence>MAPKRSAPQPPVDSSEETASGSGSGSEESSSDESEEIAYSPPPSAGPKNTAPPPQKVQQPESSDEEEGDEEEEEEEEEEEDKVNQAIPPSTTKNPPPPPPNREESDSESEEEEETDDEAPESKHAPKQEVEGKGGKPPASSEDKKPASEDKKPAGRFIRVWSKDDDVRILEALAAHRREHGTLPQPDELDAALAGSLDHSDYGRKDLLGKLRSLKAAYTRQFNKGEQPSKDMDRRIYNLSKEVWGRGDMLENGTAPRDFGEMCELYPYFAEEIKGIEKTRPGLFKREFGMISDEKASALDAKIKKQRLMESKVELHRYENFKEVIKTLMDLVE</sequence>
<dbReference type="AlphaFoldDB" id="A0A5J9UZM0"/>
<dbReference type="Pfam" id="PF04504">
    <property type="entry name" value="GeBP-like_DBD"/>
    <property type="match status" value="1"/>
</dbReference>
<feature type="compositionally biased region" description="Low complexity" evidence="2">
    <location>
        <begin position="17"/>
        <end position="28"/>
    </location>
</feature>
<accession>A0A5J9UZM0</accession>
<reference evidence="4 7" key="1">
    <citation type="journal article" date="2019" name="Sci. Rep.">
        <title>A high-quality genome of Eragrostis curvula grass provides insights into Poaceae evolution and supports new strategies to enhance forage quality.</title>
        <authorList>
            <person name="Carballo J."/>
            <person name="Santos B.A.C.M."/>
            <person name="Zappacosta D."/>
            <person name="Garbus I."/>
            <person name="Selva J.P."/>
            <person name="Gallo C.A."/>
            <person name="Diaz A."/>
            <person name="Albertini E."/>
            <person name="Caccamo M."/>
            <person name="Echenique V."/>
        </authorList>
    </citation>
    <scope>NUCLEOTIDE SEQUENCE [LARGE SCALE GENOMIC DNA]</scope>
    <source>
        <strain evidence="7">cv. Victoria</strain>
        <tissue evidence="4">Leaf</tissue>
    </source>
</reference>
<dbReference type="PANTHER" id="PTHR31662">
    <property type="entry name" value="BNAANNG10740D PROTEIN-RELATED"/>
    <property type="match status" value="1"/>
</dbReference>
<dbReference type="EMBL" id="RWGY01000011">
    <property type="protein sequence ID" value="TVU28719.1"/>
    <property type="molecule type" value="Genomic_DNA"/>
</dbReference>
<feature type="domain" description="Glabrous enhancer-binding protein-like DBD" evidence="3">
    <location>
        <begin position="158"/>
        <end position="245"/>
    </location>
</feature>